<protein>
    <submittedName>
        <fullName evidence="1">Uncharacterized protein</fullName>
    </submittedName>
</protein>
<keyword evidence="2" id="KW-1185">Reference proteome</keyword>
<gene>
    <name evidence="1" type="ORF">PZN02_005838</name>
</gene>
<geneLocation type="plasmid" evidence="1 2">
    <name>unnamed</name>
</geneLocation>
<name>A0ABY8DPU0_9HYPH</name>
<sequence length="138" mass="15719">MPRYVIIGCRTPPWSDPLCFVQELLNTRYDHFAQTEHNVWRFSEVSDNGEILREERRDLVLPLDAPAELRHLLARCAFSVEAEYSDYRYSQLNYGKELLVGRKGRLAVLIYGDELSADEAAIWLPLRCTSSGAGDGPS</sequence>
<evidence type="ECO:0000313" key="2">
    <source>
        <dbReference type="Proteomes" id="UP001229355"/>
    </source>
</evidence>
<dbReference type="EMBL" id="CP120375">
    <property type="protein sequence ID" value="WEX91585.1"/>
    <property type="molecule type" value="Genomic_DNA"/>
</dbReference>
<accession>A0ABY8DPU0</accession>
<dbReference type="Proteomes" id="UP001229355">
    <property type="component" value="Plasmid unnamed"/>
</dbReference>
<evidence type="ECO:0000313" key="1">
    <source>
        <dbReference type="EMBL" id="WEX91585.1"/>
    </source>
</evidence>
<keyword evidence="1" id="KW-0614">Plasmid</keyword>
<reference evidence="1 2" key="1">
    <citation type="submission" date="2023-03" db="EMBL/GenBank/DDBJ databases">
        <authorList>
            <person name="Kaur S."/>
            <person name="Espinosa-Saiz D."/>
            <person name="Velazquez E."/>
            <person name="Menendez E."/>
            <person name="diCenzo G.C."/>
        </authorList>
    </citation>
    <scope>NUCLEOTIDE SEQUENCE [LARGE SCALE GENOMIC DNA]</scope>
    <source>
        <strain evidence="1 2">LMG 24692</strain>
        <plasmid evidence="1 2">unnamed</plasmid>
    </source>
</reference>
<proteinExistence type="predicted"/>
<dbReference type="RefSeq" id="WP_280663545.1">
    <property type="nucleotide sequence ID" value="NZ_CP120375.1"/>
</dbReference>
<organism evidence="1 2">
    <name type="scientific">Sinorhizobium garamanticum</name>
    <dbReference type="NCBI Taxonomy" id="680247"/>
    <lineage>
        <taxon>Bacteria</taxon>
        <taxon>Pseudomonadati</taxon>
        <taxon>Pseudomonadota</taxon>
        <taxon>Alphaproteobacteria</taxon>
        <taxon>Hyphomicrobiales</taxon>
        <taxon>Rhizobiaceae</taxon>
        <taxon>Sinorhizobium/Ensifer group</taxon>
        <taxon>Sinorhizobium</taxon>
    </lineage>
</organism>